<organism evidence="1 2">
    <name type="scientific">Mycena maculata</name>
    <dbReference type="NCBI Taxonomy" id="230809"/>
    <lineage>
        <taxon>Eukaryota</taxon>
        <taxon>Fungi</taxon>
        <taxon>Dikarya</taxon>
        <taxon>Basidiomycota</taxon>
        <taxon>Agaricomycotina</taxon>
        <taxon>Agaricomycetes</taxon>
        <taxon>Agaricomycetidae</taxon>
        <taxon>Agaricales</taxon>
        <taxon>Marasmiineae</taxon>
        <taxon>Mycenaceae</taxon>
        <taxon>Mycena</taxon>
    </lineage>
</organism>
<name>A0AAD7I5H2_9AGAR</name>
<gene>
    <name evidence="1" type="ORF">DFH07DRAFT_944522</name>
</gene>
<reference evidence="1" key="1">
    <citation type="submission" date="2023-03" db="EMBL/GenBank/DDBJ databases">
        <title>Massive genome expansion in bonnet fungi (Mycena s.s.) driven by repeated elements and novel gene families across ecological guilds.</title>
        <authorList>
            <consortium name="Lawrence Berkeley National Laboratory"/>
            <person name="Harder C.B."/>
            <person name="Miyauchi S."/>
            <person name="Viragh M."/>
            <person name="Kuo A."/>
            <person name="Thoen E."/>
            <person name="Andreopoulos B."/>
            <person name="Lu D."/>
            <person name="Skrede I."/>
            <person name="Drula E."/>
            <person name="Henrissat B."/>
            <person name="Morin E."/>
            <person name="Kohler A."/>
            <person name="Barry K."/>
            <person name="LaButti K."/>
            <person name="Morin E."/>
            <person name="Salamov A."/>
            <person name="Lipzen A."/>
            <person name="Mereny Z."/>
            <person name="Hegedus B."/>
            <person name="Baldrian P."/>
            <person name="Stursova M."/>
            <person name="Weitz H."/>
            <person name="Taylor A."/>
            <person name="Grigoriev I.V."/>
            <person name="Nagy L.G."/>
            <person name="Martin F."/>
            <person name="Kauserud H."/>
        </authorList>
    </citation>
    <scope>NUCLEOTIDE SEQUENCE</scope>
    <source>
        <strain evidence="1">CBHHK188m</strain>
    </source>
</reference>
<dbReference type="EMBL" id="JARJLG010000154">
    <property type="protein sequence ID" value="KAJ7735547.1"/>
    <property type="molecule type" value="Genomic_DNA"/>
</dbReference>
<keyword evidence="2" id="KW-1185">Reference proteome</keyword>
<proteinExistence type="predicted"/>
<dbReference type="AlphaFoldDB" id="A0AAD7I5H2"/>
<evidence type="ECO:0000313" key="2">
    <source>
        <dbReference type="Proteomes" id="UP001215280"/>
    </source>
</evidence>
<comment type="caution">
    <text evidence="1">The sequence shown here is derived from an EMBL/GenBank/DDBJ whole genome shotgun (WGS) entry which is preliminary data.</text>
</comment>
<dbReference type="Proteomes" id="UP001215280">
    <property type="component" value="Unassembled WGS sequence"/>
</dbReference>
<evidence type="ECO:0000313" key="1">
    <source>
        <dbReference type="EMBL" id="KAJ7735547.1"/>
    </source>
</evidence>
<accession>A0AAD7I5H2</accession>
<protein>
    <submittedName>
        <fullName evidence="1">Uncharacterized protein</fullName>
    </submittedName>
</protein>
<sequence>MEVRDELTLNEAGPNLLDRCFATAKIADAARGRRNAHKFVAPSMPRGLGFTSRPNEAGLGIVSLFGNGKCAAFAGNTSHSFPVPGPIIVTVITIRTLPPVLTFRQLISAEMGTLNAHTSRADFFLVHVPRSLTRLVFSHTLHYGCWSVPRC</sequence>